<evidence type="ECO:0000313" key="1">
    <source>
        <dbReference type="EMBL" id="MBX43543.1"/>
    </source>
</evidence>
<dbReference type="AlphaFoldDB" id="A0A2P2NM56"/>
<organism evidence="1">
    <name type="scientific">Rhizophora mucronata</name>
    <name type="common">Asiatic mangrove</name>
    <dbReference type="NCBI Taxonomy" id="61149"/>
    <lineage>
        <taxon>Eukaryota</taxon>
        <taxon>Viridiplantae</taxon>
        <taxon>Streptophyta</taxon>
        <taxon>Embryophyta</taxon>
        <taxon>Tracheophyta</taxon>
        <taxon>Spermatophyta</taxon>
        <taxon>Magnoliopsida</taxon>
        <taxon>eudicotyledons</taxon>
        <taxon>Gunneridae</taxon>
        <taxon>Pentapetalae</taxon>
        <taxon>rosids</taxon>
        <taxon>fabids</taxon>
        <taxon>Malpighiales</taxon>
        <taxon>Rhizophoraceae</taxon>
        <taxon>Rhizophora</taxon>
    </lineage>
</organism>
<sequence length="56" mass="6443">MFFQPFPGSMPHVNITTMIVFFCTDALTMLNDTCKLSMILHAFIQNTSQCAWNRLN</sequence>
<reference evidence="1" key="1">
    <citation type="submission" date="2018-02" db="EMBL/GenBank/DDBJ databases">
        <title>Rhizophora mucronata_Transcriptome.</title>
        <authorList>
            <person name="Meera S.P."/>
            <person name="Sreeshan A."/>
            <person name="Augustine A."/>
        </authorList>
    </citation>
    <scope>NUCLEOTIDE SEQUENCE</scope>
    <source>
        <tissue evidence="1">Leaf</tissue>
    </source>
</reference>
<dbReference type="EMBL" id="GGEC01063059">
    <property type="protein sequence ID" value="MBX43543.1"/>
    <property type="molecule type" value="Transcribed_RNA"/>
</dbReference>
<accession>A0A2P2NM56</accession>
<name>A0A2P2NM56_RHIMU</name>
<protein>
    <submittedName>
        <fullName evidence="1">Uncharacterized protein</fullName>
    </submittedName>
</protein>
<proteinExistence type="predicted"/>